<dbReference type="Proteomes" id="UP000019243">
    <property type="component" value="Unassembled WGS sequence"/>
</dbReference>
<evidence type="ECO:0000313" key="5">
    <source>
        <dbReference type="EMBL" id="EUJ41827.1"/>
    </source>
</evidence>
<dbReference type="InterPro" id="IPR000620">
    <property type="entry name" value="EamA_dom"/>
</dbReference>
<protein>
    <submittedName>
        <fullName evidence="5">EamA family transporter</fullName>
    </submittedName>
</protein>
<comment type="similarity">
    <text evidence="2">Belongs to the EamA transporter family.</text>
</comment>
<dbReference type="Pfam" id="PF00892">
    <property type="entry name" value="EamA"/>
    <property type="match status" value="2"/>
</dbReference>
<proteinExistence type="inferred from homology"/>
<dbReference type="EMBL" id="AODH01000007">
    <property type="protein sequence ID" value="EUJ41827.1"/>
    <property type="molecule type" value="Genomic_DNA"/>
</dbReference>
<dbReference type="SUPFAM" id="SSF103481">
    <property type="entry name" value="Multidrug resistance efflux transporter EmrE"/>
    <property type="match status" value="2"/>
</dbReference>
<dbReference type="RefSeq" id="WP_035313193.1">
    <property type="nucleotide sequence ID" value="NZ_AODH01000007.1"/>
</dbReference>
<feature type="transmembrane region" description="Helical" evidence="3">
    <location>
        <begin position="176"/>
        <end position="196"/>
    </location>
</feature>
<evidence type="ECO:0000256" key="1">
    <source>
        <dbReference type="ARBA" id="ARBA00004127"/>
    </source>
</evidence>
<dbReference type="OrthoDB" id="9814238at2"/>
<feature type="transmembrane region" description="Helical" evidence="3">
    <location>
        <begin position="150"/>
        <end position="169"/>
    </location>
</feature>
<keyword evidence="3" id="KW-1133">Transmembrane helix</keyword>
<feature type="domain" description="EamA" evidence="4">
    <location>
        <begin position="4"/>
        <end position="136"/>
    </location>
</feature>
<evidence type="ECO:0000259" key="4">
    <source>
        <dbReference type="Pfam" id="PF00892"/>
    </source>
</evidence>
<comment type="subcellular location">
    <subcellularLocation>
        <location evidence="1">Endomembrane system</location>
        <topology evidence="1">Multi-pass membrane protein</topology>
    </subcellularLocation>
</comment>
<keyword evidence="3" id="KW-0812">Transmembrane</keyword>
<gene>
    <name evidence="5" type="ORF">BCAMP_01910</name>
</gene>
<dbReference type="GO" id="GO:0016020">
    <property type="term" value="C:membrane"/>
    <property type="evidence" value="ECO:0007669"/>
    <property type="project" value="InterPro"/>
</dbReference>
<dbReference type="AlphaFoldDB" id="W7CY16"/>
<dbReference type="PATRIC" id="fig|1265861.3.peg.370"/>
<sequence>MNKKALLQLIIAMAIFGSIGFFSRLTGLAALELIYVRAACASVFLLFVWFITGSHHQERWLKKELLLIALCGVSNLCNWIFLFKAFEVISITVAISLYHIGPILMLVVGAMIYREKLTRGIMLAMLACFIGTIFIMGTDVFSAEVPNWQGIIYGLLAAVFYAVTMLFGATFKQTSVYMTTLIQMVVAVVLLTPFIAFDAYNSLTQTQWFYALLTGIVHTGIVYLLLYTSIRQLSPTIVSFSVFVDPAVAILLDIIITGFMPSSYQIIGIGAIFVGLLYSLFPRYQLKI</sequence>
<reference evidence="5 6" key="1">
    <citation type="submission" date="2012-12" db="EMBL/GenBank/DDBJ databases">
        <title>Novel taxa of Listeriaceae from agricultural environments in the United States.</title>
        <authorList>
            <person name="den Bakker H.C."/>
            <person name="Allred A."/>
            <person name="Warchocki S."/>
            <person name="Wright E.M."/>
            <person name="Burrell A."/>
            <person name="Nightingale K.K."/>
            <person name="Kephart D."/>
            <person name="Wiedmann M."/>
        </authorList>
    </citation>
    <scope>NUCLEOTIDE SEQUENCE [LARGE SCALE GENOMIC DNA]</scope>
    <source>
        <strain evidence="5 6">FSL F6-1037</strain>
    </source>
</reference>
<organism evidence="5 6">
    <name type="scientific">Brochothrix campestris FSL F6-1037</name>
    <dbReference type="NCBI Taxonomy" id="1265861"/>
    <lineage>
        <taxon>Bacteria</taxon>
        <taxon>Bacillati</taxon>
        <taxon>Bacillota</taxon>
        <taxon>Bacilli</taxon>
        <taxon>Bacillales</taxon>
        <taxon>Listeriaceae</taxon>
        <taxon>Brochothrix</taxon>
    </lineage>
</organism>
<dbReference type="PANTHER" id="PTHR22911:SF102">
    <property type="entry name" value="MEMBRANE PROTEIN"/>
    <property type="match status" value="1"/>
</dbReference>
<feature type="transmembrane region" description="Helical" evidence="3">
    <location>
        <begin position="238"/>
        <end position="256"/>
    </location>
</feature>
<dbReference type="STRING" id="1265861.BCAMP_01910"/>
<evidence type="ECO:0000313" key="6">
    <source>
        <dbReference type="Proteomes" id="UP000019243"/>
    </source>
</evidence>
<accession>W7CY16</accession>
<name>W7CY16_9LIST</name>
<feature type="transmembrane region" description="Helical" evidence="3">
    <location>
        <begin position="208"/>
        <end position="226"/>
    </location>
</feature>
<feature type="transmembrane region" description="Helical" evidence="3">
    <location>
        <begin position="65"/>
        <end position="82"/>
    </location>
</feature>
<feature type="transmembrane region" description="Helical" evidence="3">
    <location>
        <begin position="120"/>
        <end position="138"/>
    </location>
</feature>
<feature type="transmembrane region" description="Helical" evidence="3">
    <location>
        <begin position="88"/>
        <end position="113"/>
    </location>
</feature>
<dbReference type="PANTHER" id="PTHR22911">
    <property type="entry name" value="ACYL-MALONYL CONDENSING ENZYME-RELATED"/>
    <property type="match status" value="1"/>
</dbReference>
<keyword evidence="6" id="KW-1185">Reference proteome</keyword>
<evidence type="ECO:0000256" key="2">
    <source>
        <dbReference type="ARBA" id="ARBA00007362"/>
    </source>
</evidence>
<feature type="transmembrane region" description="Helical" evidence="3">
    <location>
        <begin position="34"/>
        <end position="53"/>
    </location>
</feature>
<keyword evidence="3" id="KW-0472">Membrane</keyword>
<dbReference type="InterPro" id="IPR037185">
    <property type="entry name" value="EmrE-like"/>
</dbReference>
<evidence type="ECO:0000256" key="3">
    <source>
        <dbReference type="SAM" id="Phobius"/>
    </source>
</evidence>
<feature type="transmembrane region" description="Helical" evidence="3">
    <location>
        <begin position="262"/>
        <end position="281"/>
    </location>
</feature>
<comment type="caution">
    <text evidence="5">The sequence shown here is derived from an EMBL/GenBank/DDBJ whole genome shotgun (WGS) entry which is preliminary data.</text>
</comment>
<feature type="domain" description="EamA" evidence="4">
    <location>
        <begin position="149"/>
        <end position="279"/>
    </location>
</feature>